<proteinExistence type="predicted"/>
<gene>
    <name evidence="1" type="ORF">LPTSP4_01980</name>
</gene>
<dbReference type="OrthoDB" id="9793534at2"/>
<evidence type="ECO:0000313" key="1">
    <source>
        <dbReference type="EMBL" id="GBF48698.1"/>
    </source>
</evidence>
<organism evidence="1 2">
    <name type="scientific">Leptospira ryugenii</name>
    <dbReference type="NCBI Taxonomy" id="1917863"/>
    <lineage>
        <taxon>Bacteria</taxon>
        <taxon>Pseudomonadati</taxon>
        <taxon>Spirochaetota</taxon>
        <taxon>Spirochaetia</taxon>
        <taxon>Leptospirales</taxon>
        <taxon>Leptospiraceae</taxon>
        <taxon>Leptospira</taxon>
    </lineage>
</organism>
<evidence type="ECO:0008006" key="3">
    <source>
        <dbReference type="Google" id="ProtNLM"/>
    </source>
</evidence>
<dbReference type="InterPro" id="IPR010865">
    <property type="entry name" value="DUF1499"/>
</dbReference>
<dbReference type="PANTHER" id="PTHR34801:SF6">
    <property type="entry name" value="SLL1620 PROTEIN"/>
    <property type="match status" value="1"/>
</dbReference>
<dbReference type="Proteomes" id="UP000245133">
    <property type="component" value="Unassembled WGS sequence"/>
</dbReference>
<evidence type="ECO:0000313" key="2">
    <source>
        <dbReference type="Proteomes" id="UP000245133"/>
    </source>
</evidence>
<sequence>MKFCLLTISFSIALVSCTGTRPQILGIKEGRLYACPKTPNCVSSFEDPKDSEHFREALPFKGDAKQAIENLKKKIESYPRAEIITLESNYIYAEFTSLLFRFVDDVEFYVDEKNKKLHFRSASRLGKGDLGVNRKRIEALLKDLEI</sequence>
<dbReference type="EMBL" id="BFBB01000002">
    <property type="protein sequence ID" value="GBF48698.1"/>
    <property type="molecule type" value="Genomic_DNA"/>
</dbReference>
<dbReference type="PROSITE" id="PS51257">
    <property type="entry name" value="PROKAR_LIPOPROTEIN"/>
    <property type="match status" value="1"/>
</dbReference>
<accession>A0A2P2DVN7</accession>
<protein>
    <recommendedName>
        <fullName evidence="3">Lipoprotein</fullName>
    </recommendedName>
</protein>
<name>A0A2P2DVN7_9LEPT</name>
<dbReference type="Pfam" id="PF07386">
    <property type="entry name" value="DUF1499"/>
    <property type="match status" value="1"/>
</dbReference>
<dbReference type="AlphaFoldDB" id="A0A2P2DVN7"/>
<dbReference type="PANTHER" id="PTHR34801">
    <property type="entry name" value="EXPRESSED PROTEIN"/>
    <property type="match status" value="1"/>
</dbReference>
<reference evidence="1 2" key="1">
    <citation type="submission" date="2018-02" db="EMBL/GenBank/DDBJ databases">
        <title>Novel Leptospira species isolated from soil and water in Japan.</title>
        <authorList>
            <person name="Nakao R."/>
            <person name="Masuzawa T."/>
        </authorList>
    </citation>
    <scope>NUCLEOTIDE SEQUENCE [LARGE SCALE GENOMIC DNA]</scope>
    <source>
        <strain evidence="1 2">YH101</strain>
    </source>
</reference>
<dbReference type="RefSeq" id="WP_108972797.1">
    <property type="nucleotide sequence ID" value="NZ_BFBB01000002.1"/>
</dbReference>
<keyword evidence="2" id="KW-1185">Reference proteome</keyword>
<comment type="caution">
    <text evidence="1">The sequence shown here is derived from an EMBL/GenBank/DDBJ whole genome shotgun (WGS) entry which is preliminary data.</text>
</comment>
<dbReference type="PIRSF" id="PIRSF026426">
    <property type="entry name" value="DUF1499"/>
    <property type="match status" value="1"/>
</dbReference>